<proteinExistence type="inferred from homology"/>
<feature type="active site" description="Cysteine persulfide intermediate" evidence="4">
    <location>
        <position position="103"/>
    </location>
</feature>
<dbReference type="InterPro" id="IPR043163">
    <property type="entry name" value="DsrC-like_N"/>
</dbReference>
<gene>
    <name evidence="5" type="ORF">K8V15_03320</name>
</gene>
<reference evidence="5" key="1">
    <citation type="journal article" date="2021" name="PeerJ">
        <title>Extensive microbial diversity within the chicken gut microbiome revealed by metagenomics and culture.</title>
        <authorList>
            <person name="Gilroy R."/>
            <person name="Ravi A."/>
            <person name="Getino M."/>
            <person name="Pursley I."/>
            <person name="Horton D.L."/>
            <person name="Alikhan N.F."/>
            <person name="Baker D."/>
            <person name="Gharbi K."/>
            <person name="Hall N."/>
            <person name="Watson M."/>
            <person name="Adriaenssens E.M."/>
            <person name="Foster-Nyarko E."/>
            <person name="Jarju S."/>
            <person name="Secka A."/>
            <person name="Antonio M."/>
            <person name="Oren A."/>
            <person name="Chaudhuri R.R."/>
            <person name="La Ragione R."/>
            <person name="Hildebrand F."/>
            <person name="Pallen M.J."/>
        </authorList>
    </citation>
    <scope>NUCLEOTIDE SEQUENCE</scope>
    <source>
        <strain evidence="5">ChiGjej3B3-7470</strain>
    </source>
</reference>
<dbReference type="PANTHER" id="PTHR37010">
    <property type="entry name" value="SULFURTRANSFERASE TUSE"/>
    <property type="match status" value="1"/>
</dbReference>
<comment type="caution">
    <text evidence="5">The sequence shown here is derived from an EMBL/GenBank/DDBJ whole genome shotgun (WGS) entry which is preliminary data.</text>
</comment>
<comment type="subcellular location">
    <subcellularLocation>
        <location evidence="1">Cytoplasm</location>
    </subcellularLocation>
</comment>
<dbReference type="AlphaFoldDB" id="A0A921ELU9"/>
<evidence type="ECO:0000256" key="3">
    <source>
        <dbReference type="ARBA" id="ARBA00022490"/>
    </source>
</evidence>
<dbReference type="InterPro" id="IPR007453">
    <property type="entry name" value="DsrC/TusE"/>
</dbReference>
<dbReference type="InterPro" id="IPR042072">
    <property type="entry name" value="DsrC-like_C"/>
</dbReference>
<organism evidence="5 6">
    <name type="scientific">Tessaracoccus flavescens</name>
    <dbReference type="NCBI Taxonomy" id="399497"/>
    <lineage>
        <taxon>Bacteria</taxon>
        <taxon>Bacillati</taxon>
        <taxon>Actinomycetota</taxon>
        <taxon>Actinomycetes</taxon>
        <taxon>Propionibacteriales</taxon>
        <taxon>Propionibacteriaceae</taxon>
        <taxon>Tessaracoccus</taxon>
    </lineage>
</organism>
<dbReference type="GO" id="GO:0002143">
    <property type="term" value="P:tRNA wobble position uridine thiolation"/>
    <property type="evidence" value="ECO:0007669"/>
    <property type="project" value="TreeGrafter"/>
</dbReference>
<name>A0A921ELU9_9ACTN</name>
<evidence type="ECO:0000256" key="4">
    <source>
        <dbReference type="PIRSR" id="PIRSR006223-50"/>
    </source>
</evidence>
<dbReference type="PANTHER" id="PTHR37010:SF1">
    <property type="entry name" value="SULFURTRANSFERASE TUSE"/>
    <property type="match status" value="1"/>
</dbReference>
<dbReference type="PIRSF" id="PIRSF006223">
    <property type="entry name" value="DsrC_TusE"/>
    <property type="match status" value="1"/>
</dbReference>
<dbReference type="GO" id="GO:0005737">
    <property type="term" value="C:cytoplasm"/>
    <property type="evidence" value="ECO:0007669"/>
    <property type="project" value="UniProtKB-SubCell"/>
</dbReference>
<sequence>MPITMIGDRPIEVNDEGFLTKPDQWDEQLGETLAGLIDMELTDEHKQVLSFLRHDFSERKETATLRRVANVGGFDMKELFRLFPGKPAKKMSWLAGLPKPKGCV</sequence>
<dbReference type="Gene3D" id="1.10.10.370">
    <property type="entry name" value="DsrC-like protein, C-terminal domain"/>
    <property type="match status" value="1"/>
</dbReference>
<reference evidence="5" key="2">
    <citation type="submission" date="2021-09" db="EMBL/GenBank/DDBJ databases">
        <authorList>
            <person name="Gilroy R."/>
        </authorList>
    </citation>
    <scope>NUCLEOTIDE SEQUENCE</scope>
    <source>
        <strain evidence="5">ChiGjej3B3-7470</strain>
    </source>
</reference>
<dbReference type="Pfam" id="PF04358">
    <property type="entry name" value="DsrC"/>
    <property type="match status" value="1"/>
</dbReference>
<keyword evidence="3" id="KW-0963">Cytoplasm</keyword>
<protein>
    <submittedName>
        <fullName evidence="5">TusE/DsrC/DsvC family sulfur relay protein</fullName>
    </submittedName>
</protein>
<evidence type="ECO:0000256" key="1">
    <source>
        <dbReference type="ARBA" id="ARBA00004496"/>
    </source>
</evidence>
<evidence type="ECO:0000313" key="6">
    <source>
        <dbReference type="Proteomes" id="UP000712713"/>
    </source>
</evidence>
<dbReference type="Gene3D" id="3.30.1420.10">
    <property type="match status" value="1"/>
</dbReference>
<evidence type="ECO:0000256" key="2">
    <source>
        <dbReference type="ARBA" id="ARBA00005718"/>
    </source>
</evidence>
<comment type="similarity">
    <text evidence="2">Belongs to the DsrC/TusE family.</text>
</comment>
<dbReference type="InterPro" id="IPR025526">
    <property type="entry name" value="DsrC-like_dom_sf"/>
</dbReference>
<dbReference type="GO" id="GO:0097163">
    <property type="term" value="F:sulfur carrier activity"/>
    <property type="evidence" value="ECO:0007669"/>
    <property type="project" value="TreeGrafter"/>
</dbReference>
<dbReference type="SUPFAM" id="SSF69721">
    <property type="entry name" value="DsrC, the gamma subunit of dissimilatory sulfite reductase"/>
    <property type="match status" value="1"/>
</dbReference>
<dbReference type="NCBIfam" id="TIGR03342">
    <property type="entry name" value="dsrC_tusE_dsvC"/>
    <property type="match status" value="1"/>
</dbReference>
<dbReference type="Proteomes" id="UP000712713">
    <property type="component" value="Unassembled WGS sequence"/>
</dbReference>
<accession>A0A921ELU9</accession>
<dbReference type="EMBL" id="DYZF01000077">
    <property type="protein sequence ID" value="HJE51002.1"/>
    <property type="molecule type" value="Genomic_DNA"/>
</dbReference>
<evidence type="ECO:0000313" key="5">
    <source>
        <dbReference type="EMBL" id="HJE51002.1"/>
    </source>
</evidence>